<keyword evidence="4 6" id="KW-1133">Transmembrane helix</keyword>
<evidence type="ECO:0008006" key="9">
    <source>
        <dbReference type="Google" id="ProtNLM"/>
    </source>
</evidence>
<feature type="transmembrane region" description="Helical" evidence="6">
    <location>
        <begin position="83"/>
        <end position="103"/>
    </location>
</feature>
<evidence type="ECO:0000313" key="8">
    <source>
        <dbReference type="Proteomes" id="UP000032266"/>
    </source>
</evidence>
<dbReference type="Proteomes" id="UP000032266">
    <property type="component" value="Chromosome"/>
</dbReference>
<evidence type="ECO:0000256" key="6">
    <source>
        <dbReference type="SAM" id="Phobius"/>
    </source>
</evidence>
<dbReference type="PANTHER" id="PTHR33545">
    <property type="entry name" value="UPF0750 MEMBRANE PROTEIN YITT-RELATED"/>
    <property type="match status" value="1"/>
</dbReference>
<dbReference type="KEGG" id="gsn:YC6258_04218"/>
<keyword evidence="3 6" id="KW-0812">Transmembrane</keyword>
<sequence length="201" mass="22177">MASDDSLHSLFEDLFALFSAGLFISFGVFLFKSQGLLTGGTAGIALVGSKLLPFSFGQIFFIVNLPFYYLAWKEIGLRFTLNTFISVTVVSVFSEYIGMFVVLEHVNPYFAGVMAGILIGVGMLIMFRHKSSLGGVGILAFYLQHRFNIRAGFFQLAVDCTILLVSYFLVSFEVLAISVLSVIMLNLVIAVNHKPGRYRIA</sequence>
<evidence type="ECO:0000256" key="1">
    <source>
        <dbReference type="ARBA" id="ARBA00004651"/>
    </source>
</evidence>
<evidence type="ECO:0000256" key="2">
    <source>
        <dbReference type="ARBA" id="ARBA00022475"/>
    </source>
</evidence>
<keyword evidence="2" id="KW-1003">Cell membrane</keyword>
<dbReference type="AlphaFoldDB" id="A0A0C5VPX1"/>
<dbReference type="HOGENOM" id="CLU_063199_3_0_6"/>
<dbReference type="InterPro" id="IPR051461">
    <property type="entry name" value="UPF0750_membrane"/>
</dbReference>
<comment type="subcellular location">
    <subcellularLocation>
        <location evidence="1">Cell membrane</location>
        <topology evidence="1">Multi-pass membrane protein</topology>
    </subcellularLocation>
</comment>
<keyword evidence="8" id="KW-1185">Reference proteome</keyword>
<feature type="transmembrane region" description="Helical" evidence="6">
    <location>
        <begin position="109"/>
        <end position="127"/>
    </location>
</feature>
<reference evidence="7 8" key="1">
    <citation type="submission" date="2014-01" db="EMBL/GenBank/DDBJ databases">
        <title>Full genme sequencing of cellulolytic bacterium Gynuella sunshinyii YC6258T gen. nov., sp. nov.</title>
        <authorList>
            <person name="Khan H."/>
            <person name="Chung E.J."/>
            <person name="Chung Y.R."/>
        </authorList>
    </citation>
    <scope>NUCLEOTIDE SEQUENCE [LARGE SCALE GENOMIC DNA]</scope>
    <source>
        <strain evidence="7 8">YC6258</strain>
    </source>
</reference>
<dbReference type="OrthoDB" id="3296441at2"/>
<evidence type="ECO:0000256" key="3">
    <source>
        <dbReference type="ARBA" id="ARBA00022692"/>
    </source>
</evidence>
<dbReference type="InterPro" id="IPR003740">
    <property type="entry name" value="YitT"/>
</dbReference>
<proteinExistence type="predicted"/>
<protein>
    <recommendedName>
        <fullName evidence="9">BCR, YitT family</fullName>
    </recommendedName>
</protein>
<gene>
    <name evidence="7" type="ORF">YC6258_04218</name>
</gene>
<feature type="transmembrane region" description="Helical" evidence="6">
    <location>
        <begin position="174"/>
        <end position="191"/>
    </location>
</feature>
<name>A0A0C5VPX1_9GAMM</name>
<keyword evidence="5 6" id="KW-0472">Membrane</keyword>
<dbReference type="GO" id="GO:0005886">
    <property type="term" value="C:plasma membrane"/>
    <property type="evidence" value="ECO:0007669"/>
    <property type="project" value="UniProtKB-SubCell"/>
</dbReference>
<feature type="transmembrane region" description="Helical" evidence="6">
    <location>
        <begin position="51"/>
        <end position="71"/>
    </location>
</feature>
<dbReference type="PANTHER" id="PTHR33545:SF5">
    <property type="entry name" value="UPF0750 MEMBRANE PROTEIN YITT"/>
    <property type="match status" value="1"/>
</dbReference>
<dbReference type="RefSeq" id="WP_044618305.1">
    <property type="nucleotide sequence ID" value="NZ_CP007142.1"/>
</dbReference>
<dbReference type="PATRIC" id="fig|1445510.3.peg.4184"/>
<dbReference type="EMBL" id="CP007142">
    <property type="protein sequence ID" value="AJQ96251.1"/>
    <property type="molecule type" value="Genomic_DNA"/>
</dbReference>
<evidence type="ECO:0000313" key="7">
    <source>
        <dbReference type="EMBL" id="AJQ96251.1"/>
    </source>
</evidence>
<evidence type="ECO:0000256" key="5">
    <source>
        <dbReference type="ARBA" id="ARBA00023136"/>
    </source>
</evidence>
<dbReference type="Pfam" id="PF02588">
    <property type="entry name" value="YitT_membrane"/>
    <property type="match status" value="1"/>
</dbReference>
<feature type="transmembrane region" description="Helical" evidence="6">
    <location>
        <begin position="12"/>
        <end position="31"/>
    </location>
</feature>
<evidence type="ECO:0000256" key="4">
    <source>
        <dbReference type="ARBA" id="ARBA00022989"/>
    </source>
</evidence>
<organism evidence="7 8">
    <name type="scientific">Gynuella sunshinyii YC6258</name>
    <dbReference type="NCBI Taxonomy" id="1445510"/>
    <lineage>
        <taxon>Bacteria</taxon>
        <taxon>Pseudomonadati</taxon>
        <taxon>Pseudomonadota</taxon>
        <taxon>Gammaproteobacteria</taxon>
        <taxon>Oceanospirillales</taxon>
        <taxon>Saccharospirillaceae</taxon>
        <taxon>Gynuella</taxon>
    </lineage>
</organism>
<accession>A0A0C5VPX1</accession>